<dbReference type="Proteomes" id="UP001390339">
    <property type="component" value="Unassembled WGS sequence"/>
</dbReference>
<evidence type="ECO:0000313" key="2">
    <source>
        <dbReference type="EMBL" id="KAK8863197.1"/>
    </source>
</evidence>
<feature type="transmembrane region" description="Helical" evidence="1">
    <location>
        <begin position="137"/>
        <end position="156"/>
    </location>
</feature>
<keyword evidence="1" id="KW-0472">Membrane</keyword>
<keyword evidence="1" id="KW-0812">Transmembrane</keyword>
<protein>
    <submittedName>
        <fullName evidence="2">Uncharacterized protein</fullName>
    </submittedName>
</protein>
<accession>A0ABR2IHZ5</accession>
<evidence type="ECO:0000256" key="1">
    <source>
        <dbReference type="SAM" id="Phobius"/>
    </source>
</evidence>
<dbReference type="EMBL" id="JAPCWZ010000005">
    <property type="protein sequence ID" value="KAK8863197.1"/>
    <property type="molecule type" value="Genomic_DNA"/>
</dbReference>
<comment type="caution">
    <text evidence="2">The sequence shown here is derived from an EMBL/GenBank/DDBJ whole genome shotgun (WGS) entry which is preliminary data.</text>
</comment>
<keyword evidence="1" id="KW-1133">Transmembrane helix</keyword>
<feature type="transmembrane region" description="Helical" evidence="1">
    <location>
        <begin position="38"/>
        <end position="59"/>
    </location>
</feature>
<sequence length="192" mass="22775">MSNNSKMSETEASPVADIDEGGVPATVIMEPEYTIKDIFYLFLSLGAAYFAAFGLSHFLDVPQWSRWWWVEINWSDSKYKWNLIFYYGAIFNLIYRLLRFCWRHRGDLPVWVALMVGGGGSAHVLCLLCWRDDILDAFTVFMPWTYLGSLLVYVYWRLRWHSGRAMPMTVGEEEWERKEEERVRRQRDFTKN</sequence>
<keyword evidence="3" id="KW-1185">Reference proteome</keyword>
<feature type="transmembrane region" description="Helical" evidence="1">
    <location>
        <begin position="110"/>
        <end position="131"/>
    </location>
</feature>
<reference evidence="2 3" key="1">
    <citation type="journal article" date="2024" name="IMA Fungus">
        <title>Apiospora arundinis, a panoply of carbohydrate-active enzymes and secondary metabolites.</title>
        <authorList>
            <person name="Sorensen T."/>
            <person name="Petersen C."/>
            <person name="Muurmann A.T."/>
            <person name="Christiansen J.V."/>
            <person name="Brundto M.L."/>
            <person name="Overgaard C.K."/>
            <person name="Boysen A.T."/>
            <person name="Wollenberg R.D."/>
            <person name="Larsen T.O."/>
            <person name="Sorensen J.L."/>
            <person name="Nielsen K.L."/>
            <person name="Sondergaard T.E."/>
        </authorList>
    </citation>
    <scope>NUCLEOTIDE SEQUENCE [LARGE SCALE GENOMIC DNA]</scope>
    <source>
        <strain evidence="2 3">AAU 773</strain>
    </source>
</reference>
<gene>
    <name evidence="2" type="ORF">PGQ11_009432</name>
</gene>
<proteinExistence type="predicted"/>
<name>A0ABR2IHZ5_9PEZI</name>
<evidence type="ECO:0000313" key="3">
    <source>
        <dbReference type="Proteomes" id="UP001390339"/>
    </source>
</evidence>
<organism evidence="2 3">
    <name type="scientific">Apiospora arundinis</name>
    <dbReference type="NCBI Taxonomy" id="335852"/>
    <lineage>
        <taxon>Eukaryota</taxon>
        <taxon>Fungi</taxon>
        <taxon>Dikarya</taxon>
        <taxon>Ascomycota</taxon>
        <taxon>Pezizomycotina</taxon>
        <taxon>Sordariomycetes</taxon>
        <taxon>Xylariomycetidae</taxon>
        <taxon>Amphisphaeriales</taxon>
        <taxon>Apiosporaceae</taxon>
        <taxon>Apiospora</taxon>
    </lineage>
</organism>
<feature type="transmembrane region" description="Helical" evidence="1">
    <location>
        <begin position="79"/>
        <end position="98"/>
    </location>
</feature>